<feature type="repeat" description="NHL" evidence="2">
    <location>
        <begin position="127"/>
        <end position="157"/>
    </location>
</feature>
<dbReference type="Gene3D" id="2.60.40.10">
    <property type="entry name" value="Immunoglobulins"/>
    <property type="match status" value="1"/>
</dbReference>
<dbReference type="SUPFAM" id="SSF49313">
    <property type="entry name" value="Cadherin-like"/>
    <property type="match status" value="1"/>
</dbReference>
<dbReference type="Gene3D" id="2.120.10.30">
    <property type="entry name" value="TolB, C-terminal domain"/>
    <property type="match status" value="6"/>
</dbReference>
<dbReference type="InterPro" id="IPR008964">
    <property type="entry name" value="Invasin/intimin_cell_adhesion"/>
</dbReference>
<dbReference type="PROSITE" id="PS51125">
    <property type="entry name" value="NHL"/>
    <property type="match status" value="4"/>
</dbReference>
<name>A0A1H2CBL5_MUCMA</name>
<dbReference type="GO" id="GO:0005509">
    <property type="term" value="F:calcium ion binding"/>
    <property type="evidence" value="ECO:0007669"/>
    <property type="project" value="InterPro"/>
</dbReference>
<dbReference type="SUPFAM" id="SSF101898">
    <property type="entry name" value="NHL repeat"/>
    <property type="match status" value="1"/>
</dbReference>
<dbReference type="SUPFAM" id="SSF63829">
    <property type="entry name" value="Calcium-dependent phosphotriesterase"/>
    <property type="match status" value="2"/>
</dbReference>
<sequence length="1276" mass="130112">MLNIKRGAKHKVTILNCGRYLQFVLLSLIFSADALAQAPSISYKTPQVYPVNIPISTLMPKNAGGAVPATIYGQVTTFAGGPNGNVFNGPTRICEDASGNVYVADRDNNEIKKVTPAGVVTVFASGFNQPNGVAIDKNGNVYVADAASNAIKQITPSGAVSIFAGGSQGSTDGKGAAASFYYPYSVAVNAAGDVYVADDGSNLIRKITPAGVVTTLAGSGFGYADGQGSAASFDSPNCVNTDAAGNIYVSDQQNNRIRKITPAGLVTTIAGNSNAGALNGNGISATFNSPSGVAVDAIGNIYVADLGNSLIRKIDVQGNVTTLAGSNTISYADGIGTAAGFYHPNDVQVDPNGFLLVDDYGNSAIRKIIITGYTIDKTLPPGLTFDPTTGIISGTPTAISSSTNYTVTAYNTSGSSSTIVDITVTATAPPPILNPPIISYQTPQVYAVNTTITALAPTNTGGAVPPNPYGQVTTFAGTGTVGSADGLGTAASFNDPRGIAVDNANNIYVADNGNNKIRKITPAGLVSTVAGSGVAGAVNGTGVNASFTNPTGLTVDAAGNIYVADSGNQLIRKITPNGAVTTYAGSGFVGVNDGTASNASFNFPNDVIVDNAGTLYVSDYVNDEIRKVTTTGTVSTLAGTPAIGSADGTGSSASFYNPAGLTFDASGNIIVADADNELIRKVTPVGVVTTIAGDGTKGANDGTAKASNFRYPEGVTYDASGNLYIADTFNSLIRKMDPAGNVTTFAGVADVSGLKNGDRLSANFNAPFGIVADHNGNLYISDEANFAIREIALTGYTIDKPLPAGLVFDNTTGIISGTPTVTSPATNYTITAYNTSGSGSAVVNITVLAAGFSFPAIPAKTMCSADFDPGATGGSGTYTYTSSNTAVATIVAGMIHIVGPGTSIITANDGSGPQTQTLTVNPYVIPSISISPDTYSSCQGLSVTYTATAVNGGVNPTYQWNVNGQPAGTNSASFTSTTLNTGDIITCTLTNNSDCTQGPVTSNNATITASPYVTPALKIQNITSNSVPAGTDITFTATPTNGGTNPSYQWQVNGASVGTDGPVFTSNCFNDGDIVTCILTNAGGACLTTLTATSNPIAVTITNSLAVSITASATTVYAGTPVTFTATSSINPVVYQWMVNNKNVGVSSSNFITTTLHNGDVVTCTVMLASGCSVSAVSNPIVITIMLTADIAIPNAFTPNGDGINDLWDIPALANFPNCIVNIYNRYGILLYNSRGYSKPWDGNYNGSKLPVSTYYYVIDLGGKSPKLSGYITLIR</sequence>
<evidence type="ECO:0000256" key="3">
    <source>
        <dbReference type="SAM" id="SignalP"/>
    </source>
</evidence>
<dbReference type="InterPro" id="IPR026341">
    <property type="entry name" value="T9SS_type_B"/>
</dbReference>
<keyword evidence="1" id="KW-0677">Repeat</keyword>
<dbReference type="PROSITE" id="PS50835">
    <property type="entry name" value="IG_LIKE"/>
    <property type="match status" value="1"/>
</dbReference>
<dbReference type="STRING" id="652787.SAMN05216490_4836"/>
<dbReference type="EMBL" id="LT629740">
    <property type="protein sequence ID" value="SDT67831.1"/>
    <property type="molecule type" value="Genomic_DNA"/>
</dbReference>
<dbReference type="NCBIfam" id="TIGR04131">
    <property type="entry name" value="Bac_Flav_CTERM"/>
    <property type="match status" value="1"/>
</dbReference>
<proteinExistence type="predicted"/>
<reference evidence="5 6" key="1">
    <citation type="submission" date="2016-10" db="EMBL/GenBank/DDBJ databases">
        <authorList>
            <person name="de Groot N.N."/>
        </authorList>
    </citation>
    <scope>NUCLEOTIDE SEQUENCE [LARGE SCALE GENOMIC DNA]</scope>
    <source>
        <strain evidence="5 6">MP1X4</strain>
    </source>
</reference>
<dbReference type="Pfam" id="PF13585">
    <property type="entry name" value="CHU_C"/>
    <property type="match status" value="1"/>
</dbReference>
<dbReference type="Pfam" id="PF01436">
    <property type="entry name" value="NHL"/>
    <property type="match status" value="4"/>
</dbReference>
<dbReference type="InterPro" id="IPR001258">
    <property type="entry name" value="NHL_repeat"/>
</dbReference>
<dbReference type="Proteomes" id="UP000199679">
    <property type="component" value="Chromosome I"/>
</dbReference>
<organism evidence="5 6">
    <name type="scientific">Mucilaginibacter mallensis</name>
    <dbReference type="NCBI Taxonomy" id="652787"/>
    <lineage>
        <taxon>Bacteria</taxon>
        <taxon>Pseudomonadati</taxon>
        <taxon>Bacteroidota</taxon>
        <taxon>Sphingobacteriia</taxon>
        <taxon>Sphingobacteriales</taxon>
        <taxon>Sphingobacteriaceae</taxon>
        <taxon>Mucilaginibacter</taxon>
    </lineage>
</organism>
<dbReference type="InterPro" id="IPR011042">
    <property type="entry name" value="6-blade_b-propeller_TolB-like"/>
</dbReference>
<evidence type="ECO:0000313" key="5">
    <source>
        <dbReference type="EMBL" id="SDT67831.1"/>
    </source>
</evidence>
<feature type="repeat" description="NHL" evidence="2">
    <location>
        <begin position="547"/>
        <end position="577"/>
    </location>
</feature>
<dbReference type="InterPro" id="IPR007110">
    <property type="entry name" value="Ig-like_dom"/>
</dbReference>
<evidence type="ECO:0000256" key="1">
    <source>
        <dbReference type="ARBA" id="ARBA00022737"/>
    </source>
</evidence>
<dbReference type="SUPFAM" id="SSF49373">
    <property type="entry name" value="Invasin/intimin cell-adhesion fragments"/>
    <property type="match status" value="1"/>
</dbReference>
<gene>
    <name evidence="5" type="ORF">SAMN05216490_4836</name>
</gene>
<dbReference type="Gene3D" id="2.60.40.1080">
    <property type="match status" value="1"/>
</dbReference>
<dbReference type="PANTHER" id="PTHR13833">
    <property type="match status" value="1"/>
</dbReference>
<dbReference type="Pfam" id="PF05345">
    <property type="entry name" value="He_PIG"/>
    <property type="match status" value="2"/>
</dbReference>
<dbReference type="SUPFAM" id="SSF63825">
    <property type="entry name" value="YWTD domain"/>
    <property type="match status" value="1"/>
</dbReference>
<dbReference type="CDD" id="cd14953">
    <property type="entry name" value="NHL_like_1"/>
    <property type="match status" value="2"/>
</dbReference>
<dbReference type="InterPro" id="IPR015919">
    <property type="entry name" value="Cadherin-like_sf"/>
</dbReference>
<dbReference type="InterPro" id="IPR013783">
    <property type="entry name" value="Ig-like_fold"/>
</dbReference>
<dbReference type="OrthoDB" id="641420at2"/>
<feature type="repeat" description="NHL" evidence="2">
    <location>
        <begin position="493"/>
        <end position="523"/>
    </location>
</feature>
<dbReference type="AlphaFoldDB" id="A0A1H2CBL5"/>
<evidence type="ECO:0000259" key="4">
    <source>
        <dbReference type="PROSITE" id="PS50835"/>
    </source>
</evidence>
<protein>
    <submittedName>
        <fullName evidence="5">Gliding motility-associated C-terminal domain-containing protein</fullName>
    </submittedName>
</protein>
<feature type="domain" description="Ig-like" evidence="4">
    <location>
        <begin position="926"/>
        <end position="1008"/>
    </location>
</feature>
<keyword evidence="3" id="KW-0732">Signal</keyword>
<feature type="repeat" description="NHL" evidence="2">
    <location>
        <begin position="81"/>
        <end position="117"/>
    </location>
</feature>
<evidence type="ECO:0000313" key="6">
    <source>
        <dbReference type="Proteomes" id="UP000199679"/>
    </source>
</evidence>
<dbReference type="GO" id="GO:0016020">
    <property type="term" value="C:membrane"/>
    <property type="evidence" value="ECO:0007669"/>
    <property type="project" value="InterPro"/>
</dbReference>
<dbReference type="PANTHER" id="PTHR13833:SF71">
    <property type="entry name" value="NHL DOMAIN-CONTAINING PROTEIN"/>
    <property type="match status" value="1"/>
</dbReference>
<evidence type="ECO:0000256" key="2">
    <source>
        <dbReference type="PROSITE-ProRule" id="PRU00504"/>
    </source>
</evidence>
<accession>A0A1H2CBL5</accession>
<feature type="signal peptide" evidence="3">
    <location>
        <begin position="1"/>
        <end position="36"/>
    </location>
</feature>
<keyword evidence="6" id="KW-1185">Reference proteome</keyword>
<feature type="chain" id="PRO_5009270938" evidence="3">
    <location>
        <begin position="37"/>
        <end position="1276"/>
    </location>
</feature>